<organism evidence="1 2">
    <name type="scientific">Thalassolituus oleivorans MIL-1</name>
    <dbReference type="NCBI Taxonomy" id="1298593"/>
    <lineage>
        <taxon>Bacteria</taxon>
        <taxon>Pseudomonadati</taxon>
        <taxon>Pseudomonadota</taxon>
        <taxon>Gammaproteobacteria</taxon>
        <taxon>Oceanospirillales</taxon>
        <taxon>Oceanospirillaceae</taxon>
        <taxon>Thalassolituus</taxon>
    </lineage>
</organism>
<dbReference type="Proteomes" id="UP000011866">
    <property type="component" value="Chromosome"/>
</dbReference>
<protein>
    <submittedName>
        <fullName evidence="1">Uncharacterized protein</fullName>
    </submittedName>
</protein>
<evidence type="ECO:0000313" key="2">
    <source>
        <dbReference type="Proteomes" id="UP000011866"/>
    </source>
</evidence>
<dbReference type="KEGG" id="tol:TOL_1958"/>
<evidence type="ECO:0000313" key="1">
    <source>
        <dbReference type="EMBL" id="CCU72367.1"/>
    </source>
</evidence>
<keyword evidence="2" id="KW-1185">Reference proteome</keyword>
<sequence length="51" mass="5939">MMGWSELRRLFKAGTNLPAYQLSTVSYYDRPCNSAVYLDTKNVLMVMVLYK</sequence>
<dbReference type="HOGENOM" id="CLU_3104866_0_0_6"/>
<dbReference type="AlphaFoldDB" id="M5DT23"/>
<name>M5DT23_9GAMM</name>
<gene>
    <name evidence="1" type="ORF">TOL_1958</name>
</gene>
<accession>M5DT23</accession>
<dbReference type="EMBL" id="HF680312">
    <property type="protein sequence ID" value="CCU72367.1"/>
    <property type="molecule type" value="Genomic_DNA"/>
</dbReference>
<proteinExistence type="predicted"/>
<reference evidence="1 2" key="1">
    <citation type="journal article" date="2013" name="Genome Announc.">
        <title>Genome Sequence of Thalassolituus oleivorans MIL-1 (DSM 14913T).</title>
        <authorList>
            <person name="Golyshin P.N."/>
            <person name="Werner J."/>
            <person name="Chernikova T.N."/>
            <person name="Tran H."/>
            <person name="Ferrer M."/>
            <person name="Yakimov M.M."/>
            <person name="Teeling H."/>
            <person name="Golyshina O.V."/>
        </authorList>
    </citation>
    <scope>NUCLEOTIDE SEQUENCE [LARGE SCALE GENOMIC DNA]</scope>
    <source>
        <strain evidence="1 2">MIL-1</strain>
    </source>
</reference>